<dbReference type="Gene3D" id="1.10.1200.10">
    <property type="entry name" value="ACP-like"/>
    <property type="match status" value="1"/>
</dbReference>
<dbReference type="PANTHER" id="PTHR45527">
    <property type="entry name" value="NONRIBOSOMAL PEPTIDE SYNTHETASE"/>
    <property type="match status" value="1"/>
</dbReference>
<dbReference type="SUPFAM" id="SSF47336">
    <property type="entry name" value="ACP-like"/>
    <property type="match status" value="1"/>
</dbReference>
<sequence>MTAPQDLLTPGLSPGTSFETAGVHDVFARRAREHPATTAVASVAGPDTAWADTEQLTFAELDALADRLAHRLIALGVGTESRVGICVEPSVGLAVAMLGIMKAGAAFVPLDPDYPAARLSHLLEHSGAAVVVAQPETAARLPHGNAELLLLDAGFTELAGEPALPPRVEVSPDSTACVIYTSGSTGAPKGVLITHRGLTNLAQAAAGTFGLGPGQRFLQLASVSFSAALEEIFPALLSGATLLMAGYQRALPTVRHFLQILERYAVTGFEITTAYWHQLADELAESGQRLPDTVRCVVMGGDRVRPDRVLAWRESGIPLIHVYGPTESTATATYHHSGRTAPRADGLLPIGTAIDNTDVRLLDGDLLPVARGDAGEVFVAGRALARGYHRAPGETAARFLPDPYGPAGSRMYRTGDMARLLPDGQLEFLGRTDNQVKIRGFRVEPGEIEAVLQQHPAVRQALVTVERREDGSESAVLLAHVTPAPGERPAQPDDPRAAQLHDYLTGLLPAYMVPATVTVLDAIPLTAHGKVDFAALSSTAPGGWDGAAAGRPPRPGTEADLAAIWRSVLKLDHVAADDEFLALGGNSLQAVKIAARLHRELGIDILPNDLLASRTVAQLAALIDGKRPDGQQTPQAAQVAKEVEIREMAQWARKRAAIEASLARYSDGHRAAPISPAQQGLYMLSKLARDIPLYNEAWQCRLTGPLDRGAFNRAIEEIARRHESLRTSFGLLGGSPVQFVAPDRDIPVRYVDVSTRPHDVPALREAEIREPIDPAVPPLLRVLVLSLSPTEHIAVFTAHHLIVDFVSVDVFMDELAACYTAFHTDRDPDLPAPSLQYGNYALWQRNHLRGENLDRLVDYWRGRLADPEPEPLDLGFDRPVPETVDYRGRRLAVDLPAALREAVHTLARREGVTPFMVLLTCFYSLLHVRSGSDDLCVGTPVANRGGPLTDRLIGCVNNTVVLRQQVPTGVRFRDLLAMVRDNCLGTYAHQALPFDQLVEKLGPRRYPGRSPYFQVLFALEDAKALERSFSGLTLDQNVILPTGYAKFELVCVVEDHGDRLEVGLTYRTSLFDETTARDLASAYERLLTQYTTDPDQPVSAGTDAADTGGRRTPLSNTVEKQ</sequence>
<dbReference type="SUPFAM" id="SSF56801">
    <property type="entry name" value="Acetyl-CoA synthetase-like"/>
    <property type="match status" value="1"/>
</dbReference>
<proteinExistence type="predicted"/>
<dbReference type="Gene3D" id="3.30.559.30">
    <property type="entry name" value="Nonribosomal peptide synthetase, condensation domain"/>
    <property type="match status" value="1"/>
</dbReference>
<dbReference type="PROSITE" id="PS00455">
    <property type="entry name" value="AMP_BINDING"/>
    <property type="match status" value="1"/>
</dbReference>
<dbReference type="Gene3D" id="3.30.300.30">
    <property type="match status" value="1"/>
</dbReference>
<dbReference type="Pfam" id="PF00550">
    <property type="entry name" value="PP-binding"/>
    <property type="match status" value="1"/>
</dbReference>
<dbReference type="Pfam" id="PF00501">
    <property type="entry name" value="AMP-binding"/>
    <property type="match status" value="1"/>
</dbReference>
<dbReference type="InterPro" id="IPR000873">
    <property type="entry name" value="AMP-dep_synth/lig_dom"/>
</dbReference>
<dbReference type="PROSITE" id="PS50075">
    <property type="entry name" value="CARRIER"/>
    <property type="match status" value="1"/>
</dbReference>
<evidence type="ECO:0000313" key="7">
    <source>
        <dbReference type="Proteomes" id="UP000238413"/>
    </source>
</evidence>
<keyword evidence="2" id="KW-0596">Phosphopantetheine</keyword>
<name>A0ABM6SJ38_9ACTN</name>
<evidence type="ECO:0000313" key="6">
    <source>
        <dbReference type="EMBL" id="AVH54666.1"/>
    </source>
</evidence>
<dbReference type="PANTHER" id="PTHR45527:SF1">
    <property type="entry name" value="FATTY ACID SYNTHASE"/>
    <property type="match status" value="1"/>
</dbReference>
<evidence type="ECO:0000256" key="4">
    <source>
        <dbReference type="SAM" id="MobiDB-lite"/>
    </source>
</evidence>
<dbReference type="PROSITE" id="PS00012">
    <property type="entry name" value="PHOSPHOPANTETHEINE"/>
    <property type="match status" value="1"/>
</dbReference>
<gene>
    <name evidence="6" type="ORF">C4B68_01200</name>
</gene>
<evidence type="ECO:0000256" key="3">
    <source>
        <dbReference type="ARBA" id="ARBA00022553"/>
    </source>
</evidence>
<evidence type="ECO:0000259" key="5">
    <source>
        <dbReference type="PROSITE" id="PS50075"/>
    </source>
</evidence>
<accession>A0ABM6SJ38</accession>
<reference evidence="6 7" key="1">
    <citation type="submission" date="2018-02" db="EMBL/GenBank/DDBJ databases">
        <title>Complete genome sequence of Streptomyces dengpaensis, the producer of angucyclines.</title>
        <authorList>
            <person name="Yumei L."/>
        </authorList>
    </citation>
    <scope>NUCLEOTIDE SEQUENCE [LARGE SCALE GENOMIC DNA]</scope>
    <source>
        <strain evidence="6 7">XZHG99</strain>
    </source>
</reference>
<dbReference type="EMBL" id="CP026652">
    <property type="protein sequence ID" value="AVH54666.1"/>
    <property type="molecule type" value="Genomic_DNA"/>
</dbReference>
<evidence type="ECO:0000256" key="1">
    <source>
        <dbReference type="ARBA" id="ARBA00001957"/>
    </source>
</evidence>
<dbReference type="InterPro" id="IPR036736">
    <property type="entry name" value="ACP-like_sf"/>
</dbReference>
<keyword evidence="7" id="KW-1185">Reference proteome</keyword>
<dbReference type="InterPro" id="IPR009081">
    <property type="entry name" value="PP-bd_ACP"/>
</dbReference>
<dbReference type="InterPro" id="IPR025110">
    <property type="entry name" value="AMP-bd_C"/>
</dbReference>
<dbReference type="SUPFAM" id="SSF52777">
    <property type="entry name" value="CoA-dependent acyltransferases"/>
    <property type="match status" value="2"/>
</dbReference>
<dbReference type="Proteomes" id="UP000238413">
    <property type="component" value="Chromosome"/>
</dbReference>
<evidence type="ECO:0000256" key="2">
    <source>
        <dbReference type="ARBA" id="ARBA00022450"/>
    </source>
</evidence>
<dbReference type="SMART" id="SM00823">
    <property type="entry name" value="PKS_PP"/>
    <property type="match status" value="1"/>
</dbReference>
<dbReference type="CDD" id="cd05930">
    <property type="entry name" value="A_NRPS"/>
    <property type="match status" value="1"/>
</dbReference>
<dbReference type="RefSeq" id="WP_099505109.1">
    <property type="nucleotide sequence ID" value="NZ_CP026652.1"/>
</dbReference>
<dbReference type="NCBIfam" id="TIGR01733">
    <property type="entry name" value="AA-adenyl-dom"/>
    <property type="match status" value="1"/>
</dbReference>
<dbReference type="InterPro" id="IPR023213">
    <property type="entry name" value="CAT-like_dom_sf"/>
</dbReference>
<dbReference type="InterPro" id="IPR042099">
    <property type="entry name" value="ANL_N_sf"/>
</dbReference>
<dbReference type="Pfam" id="PF00668">
    <property type="entry name" value="Condensation"/>
    <property type="match status" value="1"/>
</dbReference>
<feature type="region of interest" description="Disordered" evidence="4">
    <location>
        <begin position="1090"/>
        <end position="1121"/>
    </location>
</feature>
<protein>
    <recommendedName>
        <fullName evidence="5">Carrier domain-containing protein</fullName>
    </recommendedName>
</protein>
<dbReference type="InterPro" id="IPR001242">
    <property type="entry name" value="Condensation_dom"/>
</dbReference>
<dbReference type="InterPro" id="IPR010071">
    <property type="entry name" value="AA_adenyl_dom"/>
</dbReference>
<dbReference type="InterPro" id="IPR020845">
    <property type="entry name" value="AMP-binding_CS"/>
</dbReference>
<dbReference type="Gene3D" id="3.30.559.10">
    <property type="entry name" value="Chloramphenicol acetyltransferase-like domain"/>
    <property type="match status" value="1"/>
</dbReference>
<dbReference type="InterPro" id="IPR020806">
    <property type="entry name" value="PKS_PP-bd"/>
</dbReference>
<feature type="domain" description="Carrier" evidence="5">
    <location>
        <begin position="552"/>
        <end position="627"/>
    </location>
</feature>
<comment type="cofactor">
    <cofactor evidence="1">
        <name>pantetheine 4'-phosphate</name>
        <dbReference type="ChEBI" id="CHEBI:47942"/>
    </cofactor>
</comment>
<organism evidence="6 7">
    <name type="scientific">Streptomyces dengpaensis</name>
    <dbReference type="NCBI Taxonomy" id="2049881"/>
    <lineage>
        <taxon>Bacteria</taxon>
        <taxon>Bacillati</taxon>
        <taxon>Actinomycetota</taxon>
        <taxon>Actinomycetes</taxon>
        <taxon>Kitasatosporales</taxon>
        <taxon>Streptomycetaceae</taxon>
        <taxon>Streptomyces</taxon>
    </lineage>
</organism>
<dbReference type="InterPro" id="IPR006162">
    <property type="entry name" value="Ppantetheine_attach_site"/>
</dbReference>
<dbReference type="CDD" id="cd19531">
    <property type="entry name" value="LCL_NRPS-like"/>
    <property type="match status" value="1"/>
</dbReference>
<dbReference type="Gene3D" id="3.40.50.12780">
    <property type="entry name" value="N-terminal domain of ligase-like"/>
    <property type="match status" value="1"/>
</dbReference>
<dbReference type="InterPro" id="IPR045851">
    <property type="entry name" value="AMP-bd_C_sf"/>
</dbReference>
<dbReference type="Pfam" id="PF13193">
    <property type="entry name" value="AMP-binding_C"/>
    <property type="match status" value="1"/>
</dbReference>
<keyword evidence="3" id="KW-0597">Phosphoprotein</keyword>